<accession>A0ABS1D010</accession>
<organism evidence="2 3">
    <name type="scientific">Paracraurococcus ruber</name>
    <dbReference type="NCBI Taxonomy" id="77675"/>
    <lineage>
        <taxon>Bacteria</taxon>
        <taxon>Pseudomonadati</taxon>
        <taxon>Pseudomonadota</taxon>
        <taxon>Alphaproteobacteria</taxon>
        <taxon>Acetobacterales</taxon>
        <taxon>Roseomonadaceae</taxon>
        <taxon>Paracraurococcus</taxon>
    </lineage>
</organism>
<dbReference type="Gene3D" id="3.40.50.1820">
    <property type="entry name" value="alpha/beta hydrolase"/>
    <property type="match status" value="1"/>
</dbReference>
<dbReference type="SUPFAM" id="SSF53474">
    <property type="entry name" value="alpha/beta-Hydrolases"/>
    <property type="match status" value="1"/>
</dbReference>
<feature type="chain" id="PRO_5046384610" description="Alpha/beta hydrolase family protein" evidence="1">
    <location>
        <begin position="26"/>
        <end position="350"/>
    </location>
</feature>
<keyword evidence="3" id="KW-1185">Reference proteome</keyword>
<evidence type="ECO:0000256" key="1">
    <source>
        <dbReference type="SAM" id="SignalP"/>
    </source>
</evidence>
<protein>
    <recommendedName>
        <fullName evidence="4">Alpha/beta hydrolase family protein</fullName>
    </recommendedName>
</protein>
<sequence length="350" mass="37094">MGYHILLYFILSVAAALASSLAARADAPPRPAVLDTAAVPHLGPDGRADYANFLQQATPRAFALSPEGAWGWAAAQPDMATTEARALELCASWGGGGCRIYARDLAVVWPGRESAPPPREAARVRSGPGWSLVTDDRFLWHGPQAGRGAYVWAHGRAAGGQDSRGSQPQPHVRVFNNAGYDVLRFDRDPLTDETEAAAGWLRDALRALRAQGYARIVVGGQSRGAWNALQALDQPGLVDAVVAIAPAAHGARGSPAWAWALEDLQRVIAGARSPAARVVVANFTDDEFDPDPDRRASLFRTLAAPRVGGLLLLDRPPEVTGHGGGADARFTQRYGACLLLFVEGSSAVCN</sequence>
<dbReference type="InterPro" id="IPR029058">
    <property type="entry name" value="AB_hydrolase_fold"/>
</dbReference>
<comment type="caution">
    <text evidence="2">The sequence shown here is derived from an EMBL/GenBank/DDBJ whole genome shotgun (WGS) entry which is preliminary data.</text>
</comment>
<dbReference type="Proteomes" id="UP000697995">
    <property type="component" value="Unassembled WGS sequence"/>
</dbReference>
<feature type="signal peptide" evidence="1">
    <location>
        <begin position="1"/>
        <end position="25"/>
    </location>
</feature>
<evidence type="ECO:0008006" key="4">
    <source>
        <dbReference type="Google" id="ProtNLM"/>
    </source>
</evidence>
<gene>
    <name evidence="2" type="ORF">CKO45_16390</name>
</gene>
<proteinExistence type="predicted"/>
<evidence type="ECO:0000313" key="3">
    <source>
        <dbReference type="Proteomes" id="UP000697995"/>
    </source>
</evidence>
<evidence type="ECO:0000313" key="2">
    <source>
        <dbReference type="EMBL" id="MBK1659811.1"/>
    </source>
</evidence>
<dbReference type="EMBL" id="NRSG01000126">
    <property type="protein sequence ID" value="MBK1659811.1"/>
    <property type="molecule type" value="Genomic_DNA"/>
</dbReference>
<keyword evidence="1" id="KW-0732">Signal</keyword>
<reference evidence="2 3" key="1">
    <citation type="journal article" date="2020" name="Microorganisms">
        <title>Osmotic Adaptation and Compatible Solute Biosynthesis of Phototrophic Bacteria as Revealed from Genome Analyses.</title>
        <authorList>
            <person name="Imhoff J.F."/>
            <person name="Rahn T."/>
            <person name="Kunzel S."/>
            <person name="Keller A."/>
            <person name="Neulinger S.C."/>
        </authorList>
    </citation>
    <scope>NUCLEOTIDE SEQUENCE [LARGE SCALE GENOMIC DNA]</scope>
    <source>
        <strain evidence="2 3">DSM 15382</strain>
    </source>
</reference>
<dbReference type="RefSeq" id="WP_133219682.1">
    <property type="nucleotide sequence ID" value="NZ_NRSG01000126.1"/>
</dbReference>
<name>A0ABS1D010_9PROT</name>